<evidence type="ECO:0000256" key="2">
    <source>
        <dbReference type="SAM" id="Phobius"/>
    </source>
</evidence>
<accession>A0AAE1CEK0</accession>
<name>A0AAE1CEK0_9PEZI</name>
<feature type="region of interest" description="Disordered" evidence="1">
    <location>
        <begin position="1"/>
        <end position="23"/>
    </location>
</feature>
<feature type="domain" description="DUF6594" evidence="3">
    <location>
        <begin position="366"/>
        <end position="439"/>
    </location>
</feature>
<keyword evidence="5" id="KW-1185">Reference proteome</keyword>
<evidence type="ECO:0000313" key="5">
    <source>
        <dbReference type="Proteomes" id="UP001270362"/>
    </source>
</evidence>
<keyword evidence="2" id="KW-1133">Transmembrane helix</keyword>
<dbReference type="InterPro" id="IPR046529">
    <property type="entry name" value="DUF6594"/>
</dbReference>
<feature type="transmembrane region" description="Helical" evidence="2">
    <location>
        <begin position="398"/>
        <end position="419"/>
    </location>
</feature>
<evidence type="ECO:0000256" key="1">
    <source>
        <dbReference type="SAM" id="MobiDB-lite"/>
    </source>
</evidence>
<protein>
    <recommendedName>
        <fullName evidence="3">DUF6594 domain-containing protein</fullName>
    </recommendedName>
</protein>
<evidence type="ECO:0000259" key="3">
    <source>
        <dbReference type="Pfam" id="PF20237"/>
    </source>
</evidence>
<keyword evidence="2" id="KW-0812">Transmembrane</keyword>
<feature type="transmembrane region" description="Helical" evidence="2">
    <location>
        <begin position="426"/>
        <end position="444"/>
    </location>
</feature>
<dbReference type="AlphaFoldDB" id="A0AAE1CEK0"/>
<dbReference type="Proteomes" id="UP001270362">
    <property type="component" value="Unassembled WGS sequence"/>
</dbReference>
<reference evidence="4" key="2">
    <citation type="submission" date="2023-06" db="EMBL/GenBank/DDBJ databases">
        <authorList>
            <consortium name="Lawrence Berkeley National Laboratory"/>
            <person name="Haridas S."/>
            <person name="Hensen N."/>
            <person name="Bonometti L."/>
            <person name="Westerberg I."/>
            <person name="Brannstrom I.O."/>
            <person name="Guillou S."/>
            <person name="Cros-Aarteil S."/>
            <person name="Calhoun S."/>
            <person name="Kuo A."/>
            <person name="Mondo S."/>
            <person name="Pangilinan J."/>
            <person name="Riley R."/>
            <person name="Labutti K."/>
            <person name="Andreopoulos B."/>
            <person name="Lipzen A."/>
            <person name="Chen C."/>
            <person name="Yanf M."/>
            <person name="Daum C."/>
            <person name="Ng V."/>
            <person name="Clum A."/>
            <person name="Steindorff A."/>
            <person name="Ohm R."/>
            <person name="Martin F."/>
            <person name="Silar P."/>
            <person name="Natvig D."/>
            <person name="Lalanne C."/>
            <person name="Gautier V."/>
            <person name="Ament-Velasquez S.L."/>
            <person name="Kruys A."/>
            <person name="Hutchinson M.I."/>
            <person name="Powell A.J."/>
            <person name="Barry K."/>
            <person name="Miller A.N."/>
            <person name="Grigoriev I.V."/>
            <person name="Debuchy R."/>
            <person name="Gladieux P."/>
            <person name="Thoren M.H."/>
            <person name="Johannesson H."/>
        </authorList>
    </citation>
    <scope>NUCLEOTIDE SEQUENCE</scope>
    <source>
        <strain evidence="4">CBS 314.62</strain>
    </source>
</reference>
<dbReference type="Pfam" id="PF20237">
    <property type="entry name" value="DUF6594"/>
    <property type="match status" value="1"/>
</dbReference>
<proteinExistence type="predicted"/>
<reference evidence="4" key="1">
    <citation type="journal article" date="2023" name="Mol. Phylogenet. Evol.">
        <title>Genome-scale phylogeny and comparative genomics of the fungal order Sordariales.</title>
        <authorList>
            <person name="Hensen N."/>
            <person name="Bonometti L."/>
            <person name="Westerberg I."/>
            <person name="Brannstrom I.O."/>
            <person name="Guillou S."/>
            <person name="Cros-Aarteil S."/>
            <person name="Calhoun S."/>
            <person name="Haridas S."/>
            <person name="Kuo A."/>
            <person name="Mondo S."/>
            <person name="Pangilinan J."/>
            <person name="Riley R."/>
            <person name="LaButti K."/>
            <person name="Andreopoulos B."/>
            <person name="Lipzen A."/>
            <person name="Chen C."/>
            <person name="Yan M."/>
            <person name="Daum C."/>
            <person name="Ng V."/>
            <person name="Clum A."/>
            <person name="Steindorff A."/>
            <person name="Ohm R.A."/>
            <person name="Martin F."/>
            <person name="Silar P."/>
            <person name="Natvig D.O."/>
            <person name="Lalanne C."/>
            <person name="Gautier V."/>
            <person name="Ament-Velasquez S.L."/>
            <person name="Kruys A."/>
            <person name="Hutchinson M.I."/>
            <person name="Powell A.J."/>
            <person name="Barry K."/>
            <person name="Miller A.N."/>
            <person name="Grigoriev I.V."/>
            <person name="Debuchy R."/>
            <person name="Gladieux P."/>
            <person name="Hiltunen Thoren M."/>
            <person name="Johannesson H."/>
        </authorList>
    </citation>
    <scope>NUCLEOTIDE SEQUENCE</scope>
    <source>
        <strain evidence="4">CBS 314.62</strain>
    </source>
</reference>
<evidence type="ECO:0000313" key="4">
    <source>
        <dbReference type="EMBL" id="KAK3690510.1"/>
    </source>
</evidence>
<sequence>MSATEQDRYQAFSGRPKPPGRVHQGRFSYNEYGFWIDDEEPAYREQLILALLNSGVDDCPKEVKKSWTTTQLECHGIVYKPSSSKLELIQELFALASKKYCEDVEHWKDEQFAGLKGHIHQEIHLDAGRFLANYFLDGRYGRPDPAKTRDPMIIRYSPGSSSEGWQEDVPSYRDLSNSYPFISSTEFYQPRTPSRNSAASRRERQRPFEDRLFDGAMLDGRVSVLFENGNRRDSRRRRIEPLVRLRILQYMNIIHMKKLLAREVSTMSERGYVTTNQMARVRKLMKGYVDALRDLQYMLEPTSRFSRTGSFLRQQFYINMQNDSAILECEGLVHPDYHFPKGGYDVPVPEYAGYGGFSHTRDTEGQLSQEFLGRLRVAILTGLSLIAPMLFMKLYDNLVAQLTTASVAVLVLGAVLAYLEEMQKKDVVTATAAYAAVLVVFIGTSS</sequence>
<organism evidence="4 5">
    <name type="scientific">Podospora appendiculata</name>
    <dbReference type="NCBI Taxonomy" id="314037"/>
    <lineage>
        <taxon>Eukaryota</taxon>
        <taxon>Fungi</taxon>
        <taxon>Dikarya</taxon>
        <taxon>Ascomycota</taxon>
        <taxon>Pezizomycotina</taxon>
        <taxon>Sordariomycetes</taxon>
        <taxon>Sordariomycetidae</taxon>
        <taxon>Sordariales</taxon>
        <taxon>Podosporaceae</taxon>
        <taxon>Podospora</taxon>
    </lineage>
</organism>
<keyword evidence="2" id="KW-0472">Membrane</keyword>
<gene>
    <name evidence="4" type="ORF">B0T22DRAFT_481684</name>
</gene>
<comment type="caution">
    <text evidence="4">The sequence shown here is derived from an EMBL/GenBank/DDBJ whole genome shotgun (WGS) entry which is preliminary data.</text>
</comment>
<dbReference type="EMBL" id="JAULSO010000002">
    <property type="protein sequence ID" value="KAK3690510.1"/>
    <property type="molecule type" value="Genomic_DNA"/>
</dbReference>